<dbReference type="EMBL" id="CP037423">
    <property type="protein sequence ID" value="QDV45590.1"/>
    <property type="molecule type" value="Genomic_DNA"/>
</dbReference>
<keyword evidence="2" id="KW-1185">Reference proteome</keyword>
<accession>A0A518HXK4</accession>
<gene>
    <name evidence="1" type="ORF">Enr13x_54690</name>
</gene>
<organism evidence="1 2">
    <name type="scientific">Stieleria neptunia</name>
    <dbReference type="NCBI Taxonomy" id="2527979"/>
    <lineage>
        <taxon>Bacteria</taxon>
        <taxon>Pseudomonadati</taxon>
        <taxon>Planctomycetota</taxon>
        <taxon>Planctomycetia</taxon>
        <taxon>Pirellulales</taxon>
        <taxon>Pirellulaceae</taxon>
        <taxon>Stieleria</taxon>
    </lineage>
</organism>
<dbReference type="KEGG" id="snep:Enr13x_54690"/>
<protein>
    <submittedName>
        <fullName evidence="1">Uncharacterized protein</fullName>
    </submittedName>
</protein>
<sequence length="52" mass="5964">MTWEDVLIVTGRPKGTSNGRFKVLHTVRGLAELPYLVLHPAKRRNGIRWPII</sequence>
<evidence type="ECO:0000313" key="2">
    <source>
        <dbReference type="Proteomes" id="UP000319004"/>
    </source>
</evidence>
<dbReference type="AlphaFoldDB" id="A0A518HXK4"/>
<name>A0A518HXK4_9BACT</name>
<proteinExistence type="predicted"/>
<evidence type="ECO:0000313" key="1">
    <source>
        <dbReference type="EMBL" id="QDV45590.1"/>
    </source>
</evidence>
<reference evidence="1 2" key="1">
    <citation type="submission" date="2019-03" db="EMBL/GenBank/DDBJ databases">
        <title>Deep-cultivation of Planctomycetes and their phenomic and genomic characterization uncovers novel biology.</title>
        <authorList>
            <person name="Wiegand S."/>
            <person name="Jogler M."/>
            <person name="Boedeker C."/>
            <person name="Pinto D."/>
            <person name="Vollmers J."/>
            <person name="Rivas-Marin E."/>
            <person name="Kohn T."/>
            <person name="Peeters S.H."/>
            <person name="Heuer A."/>
            <person name="Rast P."/>
            <person name="Oberbeckmann S."/>
            <person name="Bunk B."/>
            <person name="Jeske O."/>
            <person name="Meyerdierks A."/>
            <person name="Storesund J.E."/>
            <person name="Kallscheuer N."/>
            <person name="Luecker S."/>
            <person name="Lage O.M."/>
            <person name="Pohl T."/>
            <person name="Merkel B.J."/>
            <person name="Hornburger P."/>
            <person name="Mueller R.-W."/>
            <person name="Bruemmer F."/>
            <person name="Labrenz M."/>
            <person name="Spormann A.M."/>
            <person name="Op den Camp H."/>
            <person name="Overmann J."/>
            <person name="Amann R."/>
            <person name="Jetten M.S.M."/>
            <person name="Mascher T."/>
            <person name="Medema M.H."/>
            <person name="Devos D.P."/>
            <person name="Kaster A.-K."/>
            <person name="Ovreas L."/>
            <person name="Rohde M."/>
            <person name="Galperin M.Y."/>
            <person name="Jogler C."/>
        </authorList>
    </citation>
    <scope>NUCLEOTIDE SEQUENCE [LARGE SCALE GENOMIC DNA]</scope>
    <source>
        <strain evidence="1 2">Enr13</strain>
    </source>
</reference>
<dbReference type="Proteomes" id="UP000319004">
    <property type="component" value="Chromosome"/>
</dbReference>